<evidence type="ECO:0000313" key="5">
    <source>
        <dbReference type="EMBL" id="MEX6689432.1"/>
    </source>
</evidence>
<evidence type="ECO:0000313" key="6">
    <source>
        <dbReference type="Proteomes" id="UP001560573"/>
    </source>
</evidence>
<dbReference type="InterPro" id="IPR046469">
    <property type="entry name" value="SAM_HAT_N"/>
</dbReference>
<dbReference type="Pfam" id="PF20257">
    <property type="entry name" value="SAM_HAT_C"/>
    <property type="match status" value="1"/>
</dbReference>
<dbReference type="InterPro" id="IPR046470">
    <property type="entry name" value="SAM_HAT_C"/>
</dbReference>
<dbReference type="PANTHER" id="PTHR35092:SF1">
    <property type="entry name" value="CHLORINASE MJ1651"/>
    <property type="match status" value="1"/>
</dbReference>
<dbReference type="RefSeq" id="WP_369330839.1">
    <property type="nucleotide sequence ID" value="NZ_JAULBC010000006.1"/>
</dbReference>
<dbReference type="EMBL" id="JAULBC010000006">
    <property type="protein sequence ID" value="MEX6689432.1"/>
    <property type="molecule type" value="Genomic_DNA"/>
</dbReference>
<evidence type="ECO:0000259" key="3">
    <source>
        <dbReference type="Pfam" id="PF01887"/>
    </source>
</evidence>
<gene>
    <name evidence="5" type="ORF">QTN47_18135</name>
</gene>
<organism evidence="5 6">
    <name type="scientific">Danxiaibacter flavus</name>
    <dbReference type="NCBI Taxonomy" id="3049108"/>
    <lineage>
        <taxon>Bacteria</taxon>
        <taxon>Pseudomonadati</taxon>
        <taxon>Bacteroidota</taxon>
        <taxon>Chitinophagia</taxon>
        <taxon>Chitinophagales</taxon>
        <taxon>Chitinophagaceae</taxon>
        <taxon>Danxiaibacter</taxon>
    </lineage>
</organism>
<protein>
    <submittedName>
        <fullName evidence="5">SAM-dependent chlorinase/fluorinase</fullName>
    </submittedName>
</protein>
<keyword evidence="1" id="KW-0949">S-adenosyl-L-methionine</keyword>
<feature type="domain" description="S-adenosyl-l-methionine hydroxide adenosyltransferase N-terminal" evidence="3">
    <location>
        <begin position="4"/>
        <end position="114"/>
    </location>
</feature>
<accession>A0ABV3ZHQ0</accession>
<dbReference type="SUPFAM" id="SSF101852">
    <property type="entry name" value="Bacterial fluorinating enzyme, C-terminal domain"/>
    <property type="match status" value="1"/>
</dbReference>
<dbReference type="Pfam" id="PF01887">
    <property type="entry name" value="SAM_HAT_N"/>
    <property type="match status" value="1"/>
</dbReference>
<dbReference type="Proteomes" id="UP001560573">
    <property type="component" value="Unassembled WGS sequence"/>
</dbReference>
<proteinExistence type="inferred from homology"/>
<dbReference type="SUPFAM" id="SSF102522">
    <property type="entry name" value="Bacterial fluorinating enzyme, N-terminal domain"/>
    <property type="match status" value="1"/>
</dbReference>
<evidence type="ECO:0000256" key="1">
    <source>
        <dbReference type="ARBA" id="ARBA00022691"/>
    </source>
</evidence>
<reference evidence="5 6" key="1">
    <citation type="submission" date="2023-07" db="EMBL/GenBank/DDBJ databases">
        <authorList>
            <person name="Lian W.-H."/>
        </authorList>
    </citation>
    <scope>NUCLEOTIDE SEQUENCE [LARGE SCALE GENOMIC DNA]</scope>
    <source>
        <strain evidence="5 6">SYSU DXS3180</strain>
    </source>
</reference>
<comment type="caution">
    <text evidence="5">The sequence shown here is derived from an EMBL/GenBank/DDBJ whole genome shotgun (WGS) entry which is preliminary data.</text>
</comment>
<dbReference type="Gene3D" id="2.40.30.90">
    <property type="entry name" value="Bacterial fluorinating enzyme like"/>
    <property type="match status" value="1"/>
</dbReference>
<evidence type="ECO:0000259" key="4">
    <source>
        <dbReference type="Pfam" id="PF20257"/>
    </source>
</evidence>
<dbReference type="InterPro" id="IPR002747">
    <property type="entry name" value="SAM_OH_AdoTrfase"/>
</dbReference>
<dbReference type="PANTHER" id="PTHR35092">
    <property type="entry name" value="CHLORINASE MJ1651"/>
    <property type="match status" value="1"/>
</dbReference>
<dbReference type="Gene3D" id="3.40.50.10790">
    <property type="entry name" value="S-adenosyl-l-methionine hydroxide adenosyltransferase, N-terminal"/>
    <property type="match status" value="1"/>
</dbReference>
<sequence>MSIVTLSTDIGSNDFVTGAIKGQILSMAPAANIVDITHNLSADNFLQAAYICSNAFKYYPEGTIHLILANLFESRPNYLLLVEYNKQYIICPDNGLLTMIMRNKPAEIFAISVEASNGLNILSCTQFAAKAIAELQQFLPSQIGQPVERIVEKYPLRSTATSNIVESQIIFIDNFENVVLNITKEEFEEYRKGRSFKIFLTRNEIIETISENYASVPQGTTLAWFNAAGYLELSINKGNLAGLFGLQGFSEKMQHAPSMQNRLLYQVVRIFFE</sequence>
<dbReference type="PIRSF" id="PIRSF006779">
    <property type="entry name" value="UCP006779"/>
    <property type="match status" value="1"/>
</dbReference>
<feature type="domain" description="S-adenosyl-l-methionine hydroxide adenosyltransferase C-terminal" evidence="4">
    <location>
        <begin position="168"/>
        <end position="247"/>
    </location>
</feature>
<comment type="similarity">
    <text evidence="2">Belongs to the SAM hydrolase / SAM-dependent halogenase family.</text>
</comment>
<dbReference type="InterPro" id="IPR023227">
    <property type="entry name" value="SAM_OH_AdoTrfase_C_sf"/>
</dbReference>
<dbReference type="InterPro" id="IPR023228">
    <property type="entry name" value="SAM_OH_AdoTrfase_N_sf"/>
</dbReference>
<name>A0ABV3ZHQ0_9BACT</name>
<keyword evidence="6" id="KW-1185">Reference proteome</keyword>
<evidence type="ECO:0000256" key="2">
    <source>
        <dbReference type="ARBA" id="ARBA00024035"/>
    </source>
</evidence>